<feature type="region of interest" description="Disordered" evidence="1">
    <location>
        <begin position="179"/>
        <end position="213"/>
    </location>
</feature>
<feature type="compositionally biased region" description="Basic and acidic residues" evidence="1">
    <location>
        <begin position="194"/>
        <end position="213"/>
    </location>
</feature>
<reference evidence="2 3" key="2">
    <citation type="journal article" date="2016" name="Genome Announc.">
        <title>Draft Genome Sequences of Streptomyces scabiei S58, Streptomyces turgidiscabies T45, and Streptomyces acidiscabies a10, the Pathogens of Potato Common Scab, Isolated in Japan.</title>
        <authorList>
            <person name="Tomihama T."/>
            <person name="Nishi Y."/>
            <person name="Sakai M."/>
            <person name="Ikenaga M."/>
            <person name="Okubo T."/>
            <person name="Ikeda S."/>
        </authorList>
    </citation>
    <scope>NUCLEOTIDE SEQUENCE [LARGE SCALE GENOMIC DNA]</scope>
    <source>
        <strain evidence="2 3">S58</strain>
    </source>
</reference>
<name>A0A124C474_STRSC</name>
<reference evidence="3" key="1">
    <citation type="submission" date="2015-11" db="EMBL/GenBank/DDBJ databases">
        <authorList>
            <consortium name="Cross-ministerial Strategic Innovation Promotion Program (SIP) consortium"/>
            <person name="Tomihama T."/>
            <person name="Ikenaga M."/>
            <person name="Sakai M."/>
            <person name="Okubo T."/>
            <person name="Ikeda S."/>
        </authorList>
    </citation>
    <scope>NUCLEOTIDE SEQUENCE [LARGE SCALE GENOMIC DNA]</scope>
    <source>
        <strain evidence="3">S58</strain>
    </source>
</reference>
<accession>A0A124C474</accession>
<evidence type="ECO:0000313" key="3">
    <source>
        <dbReference type="Proteomes" id="UP000067448"/>
    </source>
</evidence>
<reference evidence="3" key="3">
    <citation type="submission" date="2016-02" db="EMBL/GenBank/DDBJ databases">
        <title>Draft genome of pathogenic Streptomyces sp. in Japan.</title>
        <authorList>
            <person name="Tomihama T."/>
            <person name="Ikenaga M."/>
            <person name="Sakai M."/>
            <person name="Okubo T."/>
            <person name="Ikeda S."/>
        </authorList>
    </citation>
    <scope>NUCLEOTIDE SEQUENCE [LARGE SCALE GENOMIC DNA]</scope>
    <source>
        <strain evidence="3">S58</strain>
    </source>
</reference>
<dbReference type="EMBL" id="BCMM01000018">
    <property type="protein sequence ID" value="GAQ63563.1"/>
    <property type="molecule type" value="Genomic_DNA"/>
</dbReference>
<evidence type="ECO:0000256" key="1">
    <source>
        <dbReference type="SAM" id="MobiDB-lite"/>
    </source>
</evidence>
<dbReference type="AlphaFoldDB" id="A0A124C474"/>
<gene>
    <name evidence="2" type="ORF">SsS58_03945</name>
</gene>
<comment type="caution">
    <text evidence="2">The sequence shown here is derived from an EMBL/GenBank/DDBJ whole genome shotgun (WGS) entry which is preliminary data.</text>
</comment>
<evidence type="ECO:0000313" key="2">
    <source>
        <dbReference type="EMBL" id="GAQ63563.1"/>
    </source>
</evidence>
<proteinExistence type="predicted"/>
<organism evidence="2 3">
    <name type="scientific">Streptomyces scabiei</name>
    <dbReference type="NCBI Taxonomy" id="1930"/>
    <lineage>
        <taxon>Bacteria</taxon>
        <taxon>Bacillati</taxon>
        <taxon>Actinomycetota</taxon>
        <taxon>Actinomycetes</taxon>
        <taxon>Kitasatosporales</taxon>
        <taxon>Streptomycetaceae</taxon>
        <taxon>Streptomyces</taxon>
    </lineage>
</organism>
<protein>
    <submittedName>
        <fullName evidence="2">Uncharacterized protein</fullName>
    </submittedName>
</protein>
<sequence>MSLLMRAPKECASWTWELDESAPSGLDSALSVAARMCAVLREHELLVPDSLEWNWTVYGSGGTGLVTRMALQGPMDDEDVPRRIARSRPVGFPEASVGSVLVVGSGTWIDATGEKRGEHRLVELTVAPDAPGIWVELALHHDIWGPFDFRGEPHPEVERQNAPRLAAALRSLDAALGTSAEPGEPTYFGSAEGHGIKPPDVVDGRGPDLTDLF</sequence>
<dbReference type="Proteomes" id="UP000067448">
    <property type="component" value="Unassembled WGS sequence"/>
</dbReference>